<evidence type="ECO:0000256" key="2">
    <source>
        <dbReference type="ARBA" id="ARBA00022448"/>
    </source>
</evidence>
<feature type="domain" description="ABC transporter" evidence="10">
    <location>
        <begin position="359"/>
        <end position="599"/>
    </location>
</feature>
<keyword evidence="4 9" id="KW-0812">Transmembrane</keyword>
<evidence type="ECO:0000256" key="8">
    <source>
        <dbReference type="ARBA" id="ARBA00023136"/>
    </source>
</evidence>
<keyword evidence="8 9" id="KW-0472">Membrane</keyword>
<dbReference type="Proteomes" id="UP000615026">
    <property type="component" value="Unassembled WGS sequence"/>
</dbReference>
<dbReference type="GO" id="GO:0016887">
    <property type="term" value="F:ATP hydrolysis activity"/>
    <property type="evidence" value="ECO:0007669"/>
    <property type="project" value="InterPro"/>
</dbReference>
<evidence type="ECO:0000256" key="9">
    <source>
        <dbReference type="SAM" id="Phobius"/>
    </source>
</evidence>
<protein>
    <submittedName>
        <fullName evidence="12">ABC transporter ATP-binding protein</fullName>
    </submittedName>
</protein>
<dbReference type="InterPro" id="IPR027417">
    <property type="entry name" value="P-loop_NTPase"/>
</dbReference>
<keyword evidence="3" id="KW-1003">Cell membrane</keyword>
<keyword evidence="5" id="KW-0547">Nucleotide-binding</keyword>
<dbReference type="GO" id="GO:0005886">
    <property type="term" value="C:plasma membrane"/>
    <property type="evidence" value="ECO:0007669"/>
    <property type="project" value="UniProtKB-SubCell"/>
</dbReference>
<dbReference type="Pfam" id="PF00005">
    <property type="entry name" value="ABC_tran"/>
    <property type="match status" value="1"/>
</dbReference>
<evidence type="ECO:0000256" key="3">
    <source>
        <dbReference type="ARBA" id="ARBA00022475"/>
    </source>
</evidence>
<evidence type="ECO:0000256" key="1">
    <source>
        <dbReference type="ARBA" id="ARBA00004651"/>
    </source>
</evidence>
<dbReference type="InterPro" id="IPR039421">
    <property type="entry name" value="Type_1_exporter"/>
</dbReference>
<keyword evidence="7 9" id="KW-1133">Transmembrane helix</keyword>
<dbReference type="PANTHER" id="PTHR43394:SF1">
    <property type="entry name" value="ATP-BINDING CASSETTE SUB-FAMILY B MEMBER 10, MITOCHONDRIAL"/>
    <property type="match status" value="1"/>
</dbReference>
<dbReference type="GO" id="GO:0005524">
    <property type="term" value="F:ATP binding"/>
    <property type="evidence" value="ECO:0007669"/>
    <property type="project" value="UniProtKB-KW"/>
</dbReference>
<dbReference type="GO" id="GO:0015421">
    <property type="term" value="F:ABC-type oligopeptide transporter activity"/>
    <property type="evidence" value="ECO:0007669"/>
    <property type="project" value="TreeGrafter"/>
</dbReference>
<proteinExistence type="predicted"/>
<name>A0A928WYF3_LEPEC</name>
<dbReference type="PANTHER" id="PTHR43394">
    <property type="entry name" value="ATP-DEPENDENT PERMEASE MDL1, MITOCHONDRIAL"/>
    <property type="match status" value="1"/>
</dbReference>
<dbReference type="SMART" id="SM00382">
    <property type="entry name" value="AAA"/>
    <property type="match status" value="1"/>
</dbReference>
<dbReference type="PROSITE" id="PS50929">
    <property type="entry name" value="ABC_TM1F"/>
    <property type="match status" value="1"/>
</dbReference>
<accession>A0A928WYF3</accession>
<comment type="caution">
    <text evidence="12">The sequence shown here is derived from an EMBL/GenBank/DDBJ whole genome shotgun (WGS) entry which is preliminary data.</text>
</comment>
<feature type="transmembrane region" description="Helical" evidence="9">
    <location>
        <begin position="165"/>
        <end position="193"/>
    </location>
</feature>
<comment type="subcellular location">
    <subcellularLocation>
        <location evidence="1">Cell membrane</location>
        <topology evidence="1">Multi-pass membrane protein</topology>
    </subcellularLocation>
</comment>
<evidence type="ECO:0000259" key="10">
    <source>
        <dbReference type="PROSITE" id="PS50893"/>
    </source>
</evidence>
<evidence type="ECO:0000313" key="12">
    <source>
        <dbReference type="EMBL" id="MBE9065709.1"/>
    </source>
</evidence>
<dbReference type="Gene3D" id="3.40.50.300">
    <property type="entry name" value="P-loop containing nucleotide triphosphate hydrolases"/>
    <property type="match status" value="1"/>
</dbReference>
<dbReference type="InterPro" id="IPR036640">
    <property type="entry name" value="ABC1_TM_sf"/>
</dbReference>
<dbReference type="PROSITE" id="PS50893">
    <property type="entry name" value="ABC_TRANSPORTER_2"/>
    <property type="match status" value="1"/>
</dbReference>
<dbReference type="Gene3D" id="1.20.1560.10">
    <property type="entry name" value="ABC transporter type 1, transmembrane domain"/>
    <property type="match status" value="1"/>
</dbReference>
<feature type="transmembrane region" description="Helical" evidence="9">
    <location>
        <begin position="33"/>
        <end position="57"/>
    </location>
</feature>
<reference evidence="12" key="1">
    <citation type="submission" date="2020-10" db="EMBL/GenBank/DDBJ databases">
        <authorList>
            <person name="Castelo-Branco R."/>
            <person name="Eusebio N."/>
            <person name="Adriana R."/>
            <person name="Vieira A."/>
            <person name="Brugerolle De Fraissinette N."/>
            <person name="Rezende De Castro R."/>
            <person name="Schneider M.P."/>
            <person name="Vasconcelos V."/>
            <person name="Leao P.N."/>
        </authorList>
    </citation>
    <scope>NUCLEOTIDE SEQUENCE</scope>
    <source>
        <strain evidence="12">LEGE 11479</strain>
    </source>
</reference>
<feature type="transmembrane region" description="Helical" evidence="9">
    <location>
        <begin position="78"/>
        <end position="97"/>
    </location>
</feature>
<evidence type="ECO:0000256" key="5">
    <source>
        <dbReference type="ARBA" id="ARBA00022741"/>
    </source>
</evidence>
<evidence type="ECO:0000256" key="4">
    <source>
        <dbReference type="ARBA" id="ARBA00022692"/>
    </source>
</evidence>
<dbReference type="SUPFAM" id="SSF90123">
    <property type="entry name" value="ABC transporter transmembrane region"/>
    <property type="match status" value="1"/>
</dbReference>
<evidence type="ECO:0000259" key="11">
    <source>
        <dbReference type="PROSITE" id="PS50929"/>
    </source>
</evidence>
<organism evidence="12 13">
    <name type="scientific">Leptolyngbya cf. ectocarpi LEGE 11479</name>
    <dbReference type="NCBI Taxonomy" id="1828722"/>
    <lineage>
        <taxon>Bacteria</taxon>
        <taxon>Bacillati</taxon>
        <taxon>Cyanobacteriota</taxon>
        <taxon>Cyanophyceae</taxon>
        <taxon>Leptolyngbyales</taxon>
        <taxon>Leptolyngbyaceae</taxon>
        <taxon>Leptolyngbya group</taxon>
        <taxon>Leptolyngbya</taxon>
    </lineage>
</organism>
<keyword evidence="13" id="KW-1185">Reference proteome</keyword>
<dbReference type="InterPro" id="IPR011527">
    <property type="entry name" value="ABC1_TM_dom"/>
</dbReference>
<keyword evidence="6 12" id="KW-0067">ATP-binding</keyword>
<dbReference type="EMBL" id="JADEXP010000016">
    <property type="protein sequence ID" value="MBE9065709.1"/>
    <property type="molecule type" value="Genomic_DNA"/>
</dbReference>
<sequence>MQFAAKLNAFIQNTQRLIPALRLVWQSSPRWTILRLLLVTCQGFLPLISIYLVKLLVDALTHRTTISNPQLILQQSTPLLVGVIGVTLITLICKTFSDLVNTAQTQRVSDHMRSILHAKSISIDLAYYENPQYHDTLQRAQQEATTRPNQILTRLAQAGQNGISLVAMVGLLLTLHWGISIILLLAAMPTILVRLRHIRRLYHWQRIWTPVERQSMYFSWLIIGEMFAKEIRLFGLGDLFSQRFDQLRKKIYNAKLQLIIQRSLSFLAAQLVAGMLVGSVYGWIFHQTLDGSLNLGDLVLYHQALQRGQGALKSLTSSLSGLYEDNLFLANLYEFLDLTPTIISPASPKAIPVPMRQGIVLDRVSFSYADSSRQALHDISLSVKPGETIALVGENGSGKTTLIKLLCRLYDPTNGRITVDGMDLRDLNLTELRQQISVIFQDYAKYYLSAQDNIWLGNIHLPPSDSAIVAAAKQSGAHDVITRLPQGYDTMLGKLFNDGEELSIGQWQKVALARAFLRESQVIVLDEPTSAMDPKAEYEVFKTFRELIQDQAAILITHRLSTVRMADRIYVMDSGRIVESGSHDQLMAMQGTYAHLFNTQAQNYVLA</sequence>
<dbReference type="FunFam" id="3.40.50.300:FF:000221">
    <property type="entry name" value="Multidrug ABC transporter ATP-binding protein"/>
    <property type="match status" value="1"/>
</dbReference>
<feature type="domain" description="ABC transmembrane type-1" evidence="11">
    <location>
        <begin position="36"/>
        <end position="324"/>
    </location>
</feature>
<feature type="transmembrane region" description="Helical" evidence="9">
    <location>
        <begin position="264"/>
        <end position="284"/>
    </location>
</feature>
<gene>
    <name evidence="12" type="ORF">IQ260_03480</name>
</gene>
<dbReference type="InterPro" id="IPR003593">
    <property type="entry name" value="AAA+_ATPase"/>
</dbReference>
<dbReference type="SUPFAM" id="SSF52540">
    <property type="entry name" value="P-loop containing nucleoside triphosphate hydrolases"/>
    <property type="match status" value="1"/>
</dbReference>
<evidence type="ECO:0000256" key="6">
    <source>
        <dbReference type="ARBA" id="ARBA00022840"/>
    </source>
</evidence>
<keyword evidence="2" id="KW-0813">Transport</keyword>
<dbReference type="InterPro" id="IPR003439">
    <property type="entry name" value="ABC_transporter-like_ATP-bd"/>
</dbReference>
<dbReference type="AlphaFoldDB" id="A0A928WYF3"/>
<evidence type="ECO:0000256" key="7">
    <source>
        <dbReference type="ARBA" id="ARBA00022989"/>
    </source>
</evidence>
<evidence type="ECO:0000313" key="13">
    <source>
        <dbReference type="Proteomes" id="UP000615026"/>
    </source>
</evidence>